<comment type="similarity">
    <text evidence="1">Belongs to the type-I restriction system S methylase family.</text>
</comment>
<sequence>MSEIDRLLAEHCPDGVEVMMLGDIGTFVRGRRFTKADMVDEGIPCIHYGEIYTQYGVFARTTISYVREGLRNQLRYAQPGDVIVAGVGETVEDVGKAVAWLGEGEIAIHDDSFLFRSELNPTYVAYYFQTSAFHAEKEQHVARAKVKRLSSSGLSRVTIPVPPPEVQSEIVRILDKMTDLQADLQAELQARFRQYEHYRHQLLTFTGTEGVRWATLNEVCTSAFSGGTPLATNRDFYDGDIPWLRTQEVNYADIYDTAVKITREGLENSSAKWVRPNSVIVAISGAGVTRGRAAVNRIPLTTNQHCCNLEIDESLANHRYVYYWLLEHYEDLRSRGNGNRSDLNVGIIKGYPIALPSLEEQERIVRLLDKFDALVGNLSVGLPAEIGARRKQYEYYRDKLLTFEERVA</sequence>
<reference evidence="6 7" key="2">
    <citation type="submission" date="2020-03" db="EMBL/GenBank/DDBJ databases">
        <authorList>
            <person name="Ichikawa N."/>
            <person name="Kimura A."/>
            <person name="Kitahashi Y."/>
            <person name="Uohara A."/>
        </authorList>
    </citation>
    <scope>NUCLEOTIDE SEQUENCE [LARGE SCALE GENOMIC DNA]</scope>
    <source>
        <strain evidence="6 7">NBRC 107702</strain>
    </source>
</reference>
<evidence type="ECO:0000256" key="1">
    <source>
        <dbReference type="ARBA" id="ARBA00010923"/>
    </source>
</evidence>
<reference evidence="6 7" key="1">
    <citation type="submission" date="2020-03" db="EMBL/GenBank/DDBJ databases">
        <title>Whole genome shotgun sequence of Phytohabitans flavus NBRC 107702.</title>
        <authorList>
            <person name="Komaki H."/>
            <person name="Tamura T."/>
        </authorList>
    </citation>
    <scope>NUCLEOTIDE SEQUENCE [LARGE SCALE GENOMIC DNA]</scope>
    <source>
        <strain evidence="6 7">NBRC 107702</strain>
    </source>
</reference>
<dbReference type="GO" id="GO:0009307">
    <property type="term" value="P:DNA restriction-modification system"/>
    <property type="evidence" value="ECO:0007669"/>
    <property type="project" value="UniProtKB-KW"/>
</dbReference>
<dbReference type="REBASE" id="395945">
    <property type="entry name" value="S.Pfl107702ORF400P"/>
</dbReference>
<proteinExistence type="inferred from homology"/>
<feature type="domain" description="Type I restriction modification DNA specificity" evidence="5">
    <location>
        <begin position="13"/>
        <end position="188"/>
    </location>
</feature>
<dbReference type="Proteomes" id="UP000502508">
    <property type="component" value="Chromosome"/>
</dbReference>
<gene>
    <name evidence="6" type="ORF">Pflav_000430</name>
</gene>
<dbReference type="CDD" id="cd17268">
    <property type="entry name" value="RMtype1_S_Ara36733I_TRD1-CR1_like"/>
    <property type="match status" value="1"/>
</dbReference>
<dbReference type="GO" id="GO:0004519">
    <property type="term" value="F:endonuclease activity"/>
    <property type="evidence" value="ECO:0007669"/>
    <property type="project" value="UniProtKB-KW"/>
</dbReference>
<feature type="domain" description="Type I restriction modification DNA specificity" evidence="5">
    <location>
        <begin position="215"/>
        <end position="386"/>
    </location>
</feature>
<evidence type="ECO:0000259" key="5">
    <source>
        <dbReference type="Pfam" id="PF01420"/>
    </source>
</evidence>
<dbReference type="Pfam" id="PF01420">
    <property type="entry name" value="Methylase_S"/>
    <property type="match status" value="2"/>
</dbReference>
<keyword evidence="7" id="KW-1185">Reference proteome</keyword>
<keyword evidence="2" id="KW-0680">Restriction system</keyword>
<dbReference type="PANTHER" id="PTHR43140:SF1">
    <property type="entry name" value="TYPE I RESTRICTION ENZYME ECOKI SPECIFICITY SUBUNIT"/>
    <property type="match status" value="1"/>
</dbReference>
<keyword evidence="6" id="KW-0378">Hydrolase</keyword>
<protein>
    <submittedName>
        <fullName evidence="6">Restriction endonuclease subunit S</fullName>
    </submittedName>
</protein>
<name>A0A6F8XIK5_9ACTN</name>
<dbReference type="InterPro" id="IPR044946">
    <property type="entry name" value="Restrct_endonuc_typeI_TRD_sf"/>
</dbReference>
<evidence type="ECO:0000256" key="4">
    <source>
        <dbReference type="ARBA" id="ARBA00038652"/>
    </source>
</evidence>
<dbReference type="GO" id="GO:0003677">
    <property type="term" value="F:DNA binding"/>
    <property type="evidence" value="ECO:0007669"/>
    <property type="project" value="UniProtKB-KW"/>
</dbReference>
<keyword evidence="3" id="KW-0238">DNA-binding</keyword>
<organism evidence="6 7">
    <name type="scientific">Phytohabitans flavus</name>
    <dbReference type="NCBI Taxonomy" id="1076124"/>
    <lineage>
        <taxon>Bacteria</taxon>
        <taxon>Bacillati</taxon>
        <taxon>Actinomycetota</taxon>
        <taxon>Actinomycetes</taxon>
        <taxon>Micromonosporales</taxon>
        <taxon>Micromonosporaceae</taxon>
    </lineage>
</organism>
<keyword evidence="6" id="KW-0540">Nuclease</keyword>
<dbReference type="AlphaFoldDB" id="A0A6F8XIK5"/>
<dbReference type="PANTHER" id="PTHR43140">
    <property type="entry name" value="TYPE-1 RESTRICTION ENZYME ECOKI SPECIFICITY PROTEIN"/>
    <property type="match status" value="1"/>
</dbReference>
<evidence type="ECO:0000256" key="3">
    <source>
        <dbReference type="ARBA" id="ARBA00023125"/>
    </source>
</evidence>
<dbReference type="CDD" id="cd17294">
    <property type="entry name" value="RMtype1_S_MmaC7ORF19P_TRD1-CR1_like"/>
    <property type="match status" value="1"/>
</dbReference>
<dbReference type="InterPro" id="IPR000055">
    <property type="entry name" value="Restrct_endonuc_typeI_TRD"/>
</dbReference>
<dbReference type="InterPro" id="IPR051212">
    <property type="entry name" value="Type-I_RE_S_subunit"/>
</dbReference>
<dbReference type="EMBL" id="AP022870">
    <property type="protein sequence ID" value="BCB73633.1"/>
    <property type="molecule type" value="Genomic_DNA"/>
</dbReference>
<comment type="subunit">
    <text evidence="4">The methyltransferase is composed of M and S polypeptides.</text>
</comment>
<keyword evidence="6" id="KW-0255">Endonuclease</keyword>
<dbReference type="RefSeq" id="WP_173032728.1">
    <property type="nucleotide sequence ID" value="NZ_AP022870.1"/>
</dbReference>
<dbReference type="SUPFAM" id="SSF116734">
    <property type="entry name" value="DNA methylase specificity domain"/>
    <property type="match status" value="2"/>
</dbReference>
<evidence type="ECO:0000256" key="2">
    <source>
        <dbReference type="ARBA" id="ARBA00022747"/>
    </source>
</evidence>
<evidence type="ECO:0000313" key="6">
    <source>
        <dbReference type="EMBL" id="BCB73633.1"/>
    </source>
</evidence>
<accession>A0A6F8XIK5</accession>
<dbReference type="KEGG" id="pfla:Pflav_000430"/>
<dbReference type="Gene3D" id="3.90.220.20">
    <property type="entry name" value="DNA methylase specificity domains"/>
    <property type="match status" value="2"/>
</dbReference>
<evidence type="ECO:0000313" key="7">
    <source>
        <dbReference type="Proteomes" id="UP000502508"/>
    </source>
</evidence>